<comment type="caution">
    <text evidence="3">The sequence shown here is derived from an EMBL/GenBank/DDBJ whole genome shotgun (WGS) entry which is preliminary data.</text>
</comment>
<reference evidence="3 4" key="1">
    <citation type="journal article" date="2013" name="Int. J. Syst. Evol. Microbiol.">
        <title>Marinoscillum luteum sp. nov., isolated from marine sediment.</title>
        <authorList>
            <person name="Cha I.T."/>
            <person name="Park S.J."/>
            <person name="Kim S.J."/>
            <person name="Kim J.G."/>
            <person name="Jung M.Y."/>
            <person name="Shin K.S."/>
            <person name="Kwon K.K."/>
            <person name="Yang S.H."/>
            <person name="Seo Y.S."/>
            <person name="Rhee S.K."/>
        </authorList>
    </citation>
    <scope>NUCLEOTIDE SEQUENCE [LARGE SCALE GENOMIC DNA]</scope>
    <source>
        <strain evidence="3 4">KCTC 23939</strain>
    </source>
</reference>
<dbReference type="EMBL" id="JBIPKE010000016">
    <property type="protein sequence ID" value="MFH6983934.1"/>
    <property type="molecule type" value="Genomic_DNA"/>
</dbReference>
<dbReference type="Proteomes" id="UP001610063">
    <property type="component" value="Unassembled WGS sequence"/>
</dbReference>
<dbReference type="SMART" id="SM00028">
    <property type="entry name" value="TPR"/>
    <property type="match status" value="2"/>
</dbReference>
<dbReference type="PROSITE" id="PS50005">
    <property type="entry name" value="TPR"/>
    <property type="match status" value="1"/>
</dbReference>
<name>A0ABW7NB00_9BACT</name>
<evidence type="ECO:0000313" key="3">
    <source>
        <dbReference type="EMBL" id="MFH6983934.1"/>
    </source>
</evidence>
<keyword evidence="2" id="KW-0732">Signal</keyword>
<dbReference type="SUPFAM" id="SSF48452">
    <property type="entry name" value="TPR-like"/>
    <property type="match status" value="1"/>
</dbReference>
<feature type="repeat" description="TPR" evidence="1">
    <location>
        <begin position="277"/>
        <end position="310"/>
    </location>
</feature>
<evidence type="ECO:0000256" key="1">
    <source>
        <dbReference type="PROSITE-ProRule" id="PRU00339"/>
    </source>
</evidence>
<feature type="chain" id="PRO_5047110113" evidence="2">
    <location>
        <begin position="24"/>
        <end position="436"/>
    </location>
</feature>
<sequence length="436" mass="48920">MNSITKHLLSLAFIVGLATMAIAQPGWNWGDSVDKAKEKNALYTDFVRAENWKAALGPHSWLLKNTPDLNASIYINGAKIYEGLADNTDDKAKTLEYQGKALEMYDLRIKYFNSEADVLNRKAYVAYKYYRDDQPKYKELYDLFNKAFELNGNDVLINNLTAYMDVIRRYKLSGGTITDEEVFEKYTKIKDIIEVKIAEGGKASSLEKQADYVDKLLTATVDVDCDFIQEKLGPKFKQTKDINLAKKIFGLMLQQKCTDSPLAMEVAIAVNEVEPNFGIAKFIGVKAASEGDLDRAKKYYEKAVELTDDNTKKSEVYLSLARTVASQGGKAAARSNARKALAFDPSNKDAYAFIGDLYMNSFNDCKAGESKVKDRAIFIAAYEMYQKAGDSEKMTSAKAQFPSIEEIFSEGKEEGQSITVDCWINESVQIERRPAN</sequence>
<keyword evidence="1" id="KW-0802">TPR repeat</keyword>
<evidence type="ECO:0000256" key="2">
    <source>
        <dbReference type="SAM" id="SignalP"/>
    </source>
</evidence>
<protein>
    <submittedName>
        <fullName evidence="3">Tetratricopeptide repeat protein</fullName>
    </submittedName>
</protein>
<dbReference type="InterPro" id="IPR011990">
    <property type="entry name" value="TPR-like_helical_dom_sf"/>
</dbReference>
<organism evidence="3 4">
    <name type="scientific">Marinoscillum luteum</name>
    <dbReference type="NCBI Taxonomy" id="861051"/>
    <lineage>
        <taxon>Bacteria</taxon>
        <taxon>Pseudomonadati</taxon>
        <taxon>Bacteroidota</taxon>
        <taxon>Cytophagia</taxon>
        <taxon>Cytophagales</taxon>
        <taxon>Reichenbachiellaceae</taxon>
        <taxon>Marinoscillum</taxon>
    </lineage>
</organism>
<dbReference type="InterPro" id="IPR019734">
    <property type="entry name" value="TPR_rpt"/>
</dbReference>
<dbReference type="RefSeq" id="WP_159582583.1">
    <property type="nucleotide sequence ID" value="NZ_JBIPKE010000016.1"/>
</dbReference>
<feature type="signal peptide" evidence="2">
    <location>
        <begin position="1"/>
        <end position="23"/>
    </location>
</feature>
<dbReference type="Gene3D" id="1.25.40.10">
    <property type="entry name" value="Tetratricopeptide repeat domain"/>
    <property type="match status" value="1"/>
</dbReference>
<evidence type="ECO:0000313" key="4">
    <source>
        <dbReference type="Proteomes" id="UP001610063"/>
    </source>
</evidence>
<proteinExistence type="predicted"/>
<accession>A0ABW7NB00</accession>
<keyword evidence="4" id="KW-1185">Reference proteome</keyword>
<gene>
    <name evidence="3" type="ORF">ACHKAR_10800</name>
</gene>